<dbReference type="PANTHER" id="PTHR33445">
    <property type="entry name" value="ATP SYNTHASE SUBUNIT B', CHLOROPLASTIC"/>
    <property type="match status" value="1"/>
</dbReference>
<evidence type="ECO:0000256" key="4">
    <source>
        <dbReference type="ARBA" id="ARBA00022692"/>
    </source>
</evidence>
<evidence type="ECO:0000256" key="12">
    <source>
        <dbReference type="ARBA" id="ARBA00037847"/>
    </source>
</evidence>
<dbReference type="GO" id="GO:0046933">
    <property type="term" value="F:proton-transporting ATP synthase activity, rotational mechanism"/>
    <property type="evidence" value="ECO:0007669"/>
    <property type="project" value="UniProtKB-UniRule"/>
</dbReference>
<comment type="subunit">
    <text evidence="13">F-type ATPases have 2 components, F(1) - the catalytic core - and F(0) - the membrane proton channel. F(1) has five subunits: alpha(3), beta(3), gamma(1), delta(1), epsilon(1). F(0) has three main subunits: a(1), b(2) and c(10-14). The alpha and beta chains form an alternating ring which encloses part of the gamma chain. F(1) is attached to F(0) by a central stalk formed by the gamma and epsilon chains, while a peripheral stalk is formed by the delta and b chains.</text>
</comment>
<keyword evidence="6 13" id="KW-1133">Transmembrane helix</keyword>
<keyword evidence="15" id="KW-0175">Coiled coil</keyword>
<comment type="similarity">
    <text evidence="1 13 14">Belongs to the ATPase B chain family.</text>
</comment>
<dbReference type="RefSeq" id="WP_185677933.1">
    <property type="nucleotide sequence ID" value="NZ_JACLAX010000002.1"/>
</dbReference>
<gene>
    <name evidence="13" type="primary">atpF</name>
    <name evidence="16" type="ORF">H7F53_02655</name>
</gene>
<reference evidence="16 17" key="1">
    <citation type="submission" date="2020-08" db="EMBL/GenBank/DDBJ databases">
        <title>The genome sequence of type strain Novosphingobium piscinae KCTC 42194.</title>
        <authorList>
            <person name="Liu Y."/>
        </authorList>
    </citation>
    <scope>NUCLEOTIDE SEQUENCE [LARGE SCALE GENOMIC DNA]</scope>
    <source>
        <strain evidence="16 17">KCTC 42194</strain>
    </source>
</reference>
<name>A0A7X1FW24_9SPHN</name>
<evidence type="ECO:0000313" key="16">
    <source>
        <dbReference type="EMBL" id="MBC2668044.1"/>
    </source>
</evidence>
<evidence type="ECO:0000256" key="10">
    <source>
        <dbReference type="ARBA" id="ARBA00025198"/>
    </source>
</evidence>
<dbReference type="Pfam" id="PF00430">
    <property type="entry name" value="ATP-synt_B"/>
    <property type="match status" value="1"/>
</dbReference>
<evidence type="ECO:0000313" key="17">
    <source>
        <dbReference type="Proteomes" id="UP000551327"/>
    </source>
</evidence>
<dbReference type="GO" id="GO:0012505">
    <property type="term" value="C:endomembrane system"/>
    <property type="evidence" value="ECO:0007669"/>
    <property type="project" value="UniProtKB-SubCell"/>
</dbReference>
<dbReference type="Proteomes" id="UP000551327">
    <property type="component" value="Unassembled WGS sequence"/>
</dbReference>
<comment type="caution">
    <text evidence="16">The sequence shown here is derived from an EMBL/GenBank/DDBJ whole genome shotgun (WGS) entry which is preliminary data.</text>
</comment>
<evidence type="ECO:0000256" key="11">
    <source>
        <dbReference type="ARBA" id="ARBA00025614"/>
    </source>
</evidence>
<accession>A0A7X1FW24</accession>
<evidence type="ECO:0000256" key="9">
    <source>
        <dbReference type="ARBA" id="ARBA00023310"/>
    </source>
</evidence>
<keyword evidence="7 13" id="KW-0406">Ion transport</keyword>
<keyword evidence="17" id="KW-1185">Reference proteome</keyword>
<keyword evidence="3 13" id="KW-0138">CF(0)</keyword>
<feature type="coiled-coil region" evidence="15">
    <location>
        <begin position="58"/>
        <end position="103"/>
    </location>
</feature>
<keyword evidence="8 13" id="KW-0472">Membrane</keyword>
<dbReference type="GO" id="GO:0045259">
    <property type="term" value="C:proton-transporting ATP synthase complex"/>
    <property type="evidence" value="ECO:0007669"/>
    <property type="project" value="UniProtKB-KW"/>
</dbReference>
<feature type="transmembrane region" description="Helical" evidence="13">
    <location>
        <begin position="30"/>
        <end position="47"/>
    </location>
</feature>
<dbReference type="GO" id="GO:0005886">
    <property type="term" value="C:plasma membrane"/>
    <property type="evidence" value="ECO:0007669"/>
    <property type="project" value="UniProtKB-SubCell"/>
</dbReference>
<comment type="function">
    <text evidence="10 13">F(1)F(0) ATP synthase produces ATP from ADP in the presence of a proton or sodium gradient. F-type ATPases consist of two structural domains, F(1) containing the extramembraneous catalytic core and F(0) containing the membrane proton channel, linked together by a central stalk and a peripheral stalk. During catalysis, ATP synthesis in the catalytic domain of F(1) is coupled via a rotary mechanism of the central stalk subunits to proton translocation.</text>
</comment>
<protein>
    <recommendedName>
        <fullName evidence="13">ATP synthase subunit b</fullName>
    </recommendedName>
    <alternativeName>
        <fullName evidence="13">ATP synthase F(0) sector subunit b</fullName>
    </alternativeName>
    <alternativeName>
        <fullName evidence="13">ATPase subunit I</fullName>
    </alternativeName>
    <alternativeName>
        <fullName evidence="13">F-type ATPase subunit b</fullName>
        <shortName evidence="13">F-ATPase subunit b</shortName>
    </alternativeName>
</protein>
<dbReference type="CDD" id="cd06503">
    <property type="entry name" value="ATP-synt_Fo_b"/>
    <property type="match status" value="1"/>
</dbReference>
<dbReference type="GO" id="GO:0046961">
    <property type="term" value="F:proton-transporting ATPase activity, rotational mechanism"/>
    <property type="evidence" value="ECO:0007669"/>
    <property type="project" value="TreeGrafter"/>
</dbReference>
<evidence type="ECO:0000256" key="15">
    <source>
        <dbReference type="SAM" id="Coils"/>
    </source>
</evidence>
<dbReference type="InterPro" id="IPR002146">
    <property type="entry name" value="ATP_synth_b/b'su_bac/chlpt"/>
</dbReference>
<evidence type="ECO:0000256" key="6">
    <source>
        <dbReference type="ARBA" id="ARBA00022989"/>
    </source>
</evidence>
<sequence>MADLLTLLAAAAEHAGGHEAAEPTVAGFGAGWFVALSMTVLIIVMVWKKVPGVITAGLDKSIAEIRHQLDEAKQLRAEAEALRKEYADKIANAEREAAEMLDHARHEAEAIVKKAEVDTTDLIARREKMAGDKISAAELAAVQDLRARAAAAAAGAAGTLIRARNDAATDKALVDQAIAGL</sequence>
<keyword evidence="5 13" id="KW-0375">Hydrogen ion transport</keyword>
<organism evidence="16 17">
    <name type="scientific">Novosphingobium piscinae</name>
    <dbReference type="NCBI Taxonomy" id="1507448"/>
    <lineage>
        <taxon>Bacteria</taxon>
        <taxon>Pseudomonadati</taxon>
        <taxon>Pseudomonadota</taxon>
        <taxon>Alphaproteobacteria</taxon>
        <taxon>Sphingomonadales</taxon>
        <taxon>Sphingomonadaceae</taxon>
        <taxon>Novosphingobium</taxon>
    </lineage>
</organism>
<dbReference type="HAMAP" id="MF_01398">
    <property type="entry name" value="ATP_synth_b_bprime"/>
    <property type="match status" value="1"/>
</dbReference>
<comment type="function">
    <text evidence="11">Component of the F(0) channel, it forms part of the peripheral stalk, linking F(1) to F(0). The b'-subunit is a diverged and duplicated form of b found in plants and photosynthetic bacteria.</text>
</comment>
<evidence type="ECO:0000256" key="1">
    <source>
        <dbReference type="ARBA" id="ARBA00005513"/>
    </source>
</evidence>
<dbReference type="EMBL" id="JACLAX010000002">
    <property type="protein sequence ID" value="MBC2668044.1"/>
    <property type="molecule type" value="Genomic_DNA"/>
</dbReference>
<evidence type="ECO:0000256" key="14">
    <source>
        <dbReference type="RuleBase" id="RU003848"/>
    </source>
</evidence>
<keyword evidence="9 13" id="KW-0066">ATP synthesis</keyword>
<evidence type="ECO:0000256" key="5">
    <source>
        <dbReference type="ARBA" id="ARBA00022781"/>
    </source>
</evidence>
<evidence type="ECO:0000256" key="7">
    <source>
        <dbReference type="ARBA" id="ARBA00023065"/>
    </source>
</evidence>
<dbReference type="AlphaFoldDB" id="A0A7X1FW24"/>
<evidence type="ECO:0000256" key="2">
    <source>
        <dbReference type="ARBA" id="ARBA00022448"/>
    </source>
</evidence>
<comment type="subcellular location">
    <subcellularLocation>
        <location evidence="13">Cell membrane</location>
        <topology evidence="13">Single-pass membrane protein</topology>
    </subcellularLocation>
    <subcellularLocation>
        <location evidence="12">Endomembrane system</location>
        <topology evidence="12">Single-pass membrane protein</topology>
    </subcellularLocation>
</comment>
<keyword evidence="4 13" id="KW-0812">Transmembrane</keyword>
<proteinExistence type="inferred from homology"/>
<evidence type="ECO:0000256" key="3">
    <source>
        <dbReference type="ARBA" id="ARBA00022547"/>
    </source>
</evidence>
<dbReference type="PANTHER" id="PTHR33445:SF1">
    <property type="entry name" value="ATP SYNTHASE SUBUNIT B"/>
    <property type="match status" value="1"/>
</dbReference>
<dbReference type="InterPro" id="IPR050059">
    <property type="entry name" value="ATP_synthase_B_chain"/>
</dbReference>
<evidence type="ECO:0000256" key="13">
    <source>
        <dbReference type="HAMAP-Rule" id="MF_01398"/>
    </source>
</evidence>
<keyword evidence="13" id="KW-1003">Cell membrane</keyword>
<evidence type="ECO:0000256" key="8">
    <source>
        <dbReference type="ARBA" id="ARBA00023136"/>
    </source>
</evidence>
<keyword evidence="2 13" id="KW-0813">Transport</keyword>